<feature type="region of interest" description="Disordered" evidence="16">
    <location>
        <begin position="1444"/>
        <end position="1493"/>
    </location>
</feature>
<evidence type="ECO:0000256" key="4">
    <source>
        <dbReference type="ARBA" id="ARBA00012902"/>
    </source>
</evidence>
<evidence type="ECO:0000259" key="18">
    <source>
        <dbReference type="PROSITE" id="PS51011"/>
    </source>
</evidence>
<feature type="region of interest" description="Disordered" evidence="16">
    <location>
        <begin position="1360"/>
        <end position="1399"/>
    </location>
</feature>
<dbReference type="InterPro" id="IPR001606">
    <property type="entry name" value="ARID_dom"/>
</dbReference>
<dbReference type="InterPro" id="IPR001965">
    <property type="entry name" value="Znf_PHD"/>
</dbReference>
<evidence type="ECO:0000259" key="20">
    <source>
        <dbReference type="PROSITE" id="PS51184"/>
    </source>
</evidence>
<dbReference type="Pfam" id="PF00628">
    <property type="entry name" value="PHD"/>
    <property type="match status" value="3"/>
</dbReference>
<keyword evidence="11" id="KW-0560">Oxidoreductase</keyword>
<evidence type="ECO:0000256" key="2">
    <source>
        <dbReference type="ARBA" id="ARBA00004123"/>
    </source>
</evidence>
<dbReference type="InterPro" id="IPR003349">
    <property type="entry name" value="JmjN"/>
</dbReference>
<dbReference type="Pfam" id="PF02375">
    <property type="entry name" value="JmjN"/>
    <property type="match status" value="1"/>
</dbReference>
<dbReference type="GO" id="GO:0006355">
    <property type="term" value="P:regulation of DNA-templated transcription"/>
    <property type="evidence" value="ECO:0007669"/>
    <property type="project" value="TreeGrafter"/>
</dbReference>
<dbReference type="InterPro" id="IPR036431">
    <property type="entry name" value="ARID_dom_sf"/>
</dbReference>
<feature type="region of interest" description="Disordered" evidence="16">
    <location>
        <begin position="1576"/>
        <end position="1606"/>
    </location>
</feature>
<evidence type="ECO:0000256" key="8">
    <source>
        <dbReference type="ARBA" id="ARBA00022833"/>
    </source>
</evidence>
<evidence type="ECO:0000256" key="13">
    <source>
        <dbReference type="ARBA" id="ARBA00023242"/>
    </source>
</evidence>
<dbReference type="InterPro" id="IPR004198">
    <property type="entry name" value="Znf_C5HC2"/>
</dbReference>
<dbReference type="SMART" id="SM01014">
    <property type="entry name" value="ARID"/>
    <property type="match status" value="1"/>
</dbReference>
<dbReference type="PROSITE" id="PS51011">
    <property type="entry name" value="ARID"/>
    <property type="match status" value="1"/>
</dbReference>
<accession>A0AAD9R1E8</accession>
<comment type="subcellular location">
    <subcellularLocation>
        <location evidence="2">Nucleus</location>
    </subcellularLocation>
</comment>
<feature type="compositionally biased region" description="Basic and acidic residues" evidence="16">
    <location>
        <begin position="184"/>
        <end position="195"/>
    </location>
</feature>
<evidence type="ECO:0000259" key="19">
    <source>
        <dbReference type="PROSITE" id="PS51183"/>
    </source>
</evidence>
<evidence type="ECO:0000313" key="21">
    <source>
        <dbReference type="EMBL" id="KAK2571275.1"/>
    </source>
</evidence>
<dbReference type="PROSITE" id="PS01359">
    <property type="entry name" value="ZF_PHD_1"/>
    <property type="match status" value="2"/>
</dbReference>
<dbReference type="CDD" id="cd15515">
    <property type="entry name" value="PHD1_KDM5A_like"/>
    <property type="match status" value="1"/>
</dbReference>
<protein>
    <recommendedName>
        <fullName evidence="4">[histone H3]-trimethyl-L-lysine(4) demethylase</fullName>
        <ecNumber evidence="4">1.14.11.67</ecNumber>
    </recommendedName>
</protein>
<dbReference type="GO" id="GO:0034647">
    <property type="term" value="F:histone H3K4me/H3K4me2/H3K4me3 demethylase activity"/>
    <property type="evidence" value="ECO:0007669"/>
    <property type="project" value="UniProtKB-EC"/>
</dbReference>
<keyword evidence="13" id="KW-0539">Nucleus</keyword>
<dbReference type="EC" id="1.14.11.67" evidence="4"/>
<dbReference type="Proteomes" id="UP001249851">
    <property type="component" value="Unassembled WGS sequence"/>
</dbReference>
<keyword evidence="6" id="KW-0677">Repeat</keyword>
<dbReference type="PROSITE" id="PS50016">
    <property type="entry name" value="ZF_PHD_2"/>
    <property type="match status" value="2"/>
</dbReference>
<dbReference type="SMART" id="SM00249">
    <property type="entry name" value="PHD"/>
    <property type="match status" value="3"/>
</dbReference>
<dbReference type="InterPro" id="IPR011011">
    <property type="entry name" value="Znf_FYVE_PHD"/>
</dbReference>
<evidence type="ECO:0000256" key="12">
    <source>
        <dbReference type="ARBA" id="ARBA00023004"/>
    </source>
</evidence>
<dbReference type="InterPro" id="IPR013083">
    <property type="entry name" value="Znf_RING/FYVE/PHD"/>
</dbReference>
<dbReference type="PANTHER" id="PTHR10694:SF33">
    <property type="entry name" value="LYSINE-SPECIFIC DEMETHYLASE 5"/>
    <property type="match status" value="1"/>
</dbReference>
<feature type="compositionally biased region" description="Basic and acidic residues" evidence="16">
    <location>
        <begin position="1456"/>
        <end position="1466"/>
    </location>
</feature>
<feature type="domain" description="PHD-type" evidence="17">
    <location>
        <begin position="1213"/>
        <end position="1275"/>
    </location>
</feature>
<dbReference type="Pfam" id="PF21323">
    <property type="entry name" value="KDM5_C-hel"/>
    <property type="match status" value="1"/>
</dbReference>
<dbReference type="InterPro" id="IPR019786">
    <property type="entry name" value="Zinc_finger_PHD-type_CS"/>
</dbReference>
<dbReference type="SUPFAM" id="SSF51197">
    <property type="entry name" value="Clavaminate synthase-like"/>
    <property type="match status" value="1"/>
</dbReference>
<dbReference type="EMBL" id="JARQWQ010000006">
    <property type="protein sequence ID" value="KAK2571275.1"/>
    <property type="molecule type" value="Genomic_DNA"/>
</dbReference>
<feature type="domain" description="JmjN" evidence="19">
    <location>
        <begin position="16"/>
        <end position="57"/>
    </location>
</feature>
<reference evidence="21" key="1">
    <citation type="journal article" date="2023" name="G3 (Bethesda)">
        <title>Whole genome assembly and annotation of the endangered Caribbean coral Acropora cervicornis.</title>
        <authorList>
            <person name="Selwyn J.D."/>
            <person name="Vollmer S.V."/>
        </authorList>
    </citation>
    <scope>NUCLEOTIDE SEQUENCE</scope>
    <source>
        <strain evidence="21">K2</strain>
    </source>
</reference>
<evidence type="ECO:0000256" key="6">
    <source>
        <dbReference type="ARBA" id="ARBA00022737"/>
    </source>
</evidence>
<dbReference type="SMART" id="SM00558">
    <property type="entry name" value="JmjC"/>
    <property type="match status" value="1"/>
</dbReference>
<dbReference type="CDD" id="cd16864">
    <property type="entry name" value="ARID_JARID"/>
    <property type="match status" value="1"/>
</dbReference>
<comment type="catalytic activity">
    <reaction evidence="14">
        <text>N(6),N(6),N(6)-trimethyl-L-lysyl(4)-[histone H3] + 3 2-oxoglutarate + 3 O2 = L-lysyl(4)-[histone H3] + 3 formaldehyde + 3 succinate + 3 CO2</text>
        <dbReference type="Rhea" id="RHEA:60208"/>
        <dbReference type="Rhea" id="RHEA-COMP:15537"/>
        <dbReference type="Rhea" id="RHEA-COMP:15547"/>
        <dbReference type="ChEBI" id="CHEBI:15379"/>
        <dbReference type="ChEBI" id="CHEBI:16526"/>
        <dbReference type="ChEBI" id="CHEBI:16810"/>
        <dbReference type="ChEBI" id="CHEBI:16842"/>
        <dbReference type="ChEBI" id="CHEBI:29969"/>
        <dbReference type="ChEBI" id="CHEBI:30031"/>
        <dbReference type="ChEBI" id="CHEBI:61961"/>
        <dbReference type="EC" id="1.14.11.67"/>
    </reaction>
</comment>
<evidence type="ECO:0000256" key="10">
    <source>
        <dbReference type="ARBA" id="ARBA00022964"/>
    </source>
</evidence>
<keyword evidence="5" id="KW-0479">Metal-binding</keyword>
<organism evidence="21 22">
    <name type="scientific">Acropora cervicornis</name>
    <name type="common">Staghorn coral</name>
    <dbReference type="NCBI Taxonomy" id="6130"/>
    <lineage>
        <taxon>Eukaryota</taxon>
        <taxon>Metazoa</taxon>
        <taxon>Cnidaria</taxon>
        <taxon>Anthozoa</taxon>
        <taxon>Hexacorallia</taxon>
        <taxon>Scleractinia</taxon>
        <taxon>Astrocoeniina</taxon>
        <taxon>Acroporidae</taxon>
        <taxon>Acropora</taxon>
    </lineage>
</organism>
<feature type="domain" description="PHD-type" evidence="17">
    <location>
        <begin position="343"/>
        <end position="393"/>
    </location>
</feature>
<dbReference type="SMART" id="SM00501">
    <property type="entry name" value="BRIGHT"/>
    <property type="match status" value="1"/>
</dbReference>
<dbReference type="Pfam" id="PF08429">
    <property type="entry name" value="PLU-1"/>
    <property type="match status" value="1"/>
</dbReference>
<dbReference type="SMART" id="SM00545">
    <property type="entry name" value="JmjN"/>
    <property type="match status" value="1"/>
</dbReference>
<dbReference type="GO" id="GO:0000785">
    <property type="term" value="C:chromatin"/>
    <property type="evidence" value="ECO:0007669"/>
    <property type="project" value="TreeGrafter"/>
</dbReference>
<keyword evidence="12" id="KW-0408">Iron</keyword>
<evidence type="ECO:0000256" key="15">
    <source>
        <dbReference type="PROSITE-ProRule" id="PRU00146"/>
    </source>
</evidence>
<evidence type="ECO:0000256" key="11">
    <source>
        <dbReference type="ARBA" id="ARBA00023002"/>
    </source>
</evidence>
<evidence type="ECO:0000256" key="9">
    <source>
        <dbReference type="ARBA" id="ARBA00022853"/>
    </source>
</evidence>
<keyword evidence="7 15" id="KW-0863">Zinc-finger</keyword>
<gene>
    <name evidence="21" type="ORF">P5673_003855</name>
</gene>
<name>A0AAD9R1E8_ACRCE</name>
<dbReference type="InterPro" id="IPR048615">
    <property type="entry name" value="KDM5_C-hel"/>
</dbReference>
<dbReference type="Gene3D" id="2.60.120.650">
    <property type="entry name" value="Cupin"/>
    <property type="match status" value="1"/>
</dbReference>
<dbReference type="InterPro" id="IPR019787">
    <property type="entry name" value="Znf_PHD-finger"/>
</dbReference>
<keyword evidence="22" id="KW-1185">Reference proteome</keyword>
<dbReference type="GO" id="GO:0008270">
    <property type="term" value="F:zinc ion binding"/>
    <property type="evidence" value="ECO:0007669"/>
    <property type="project" value="UniProtKB-KW"/>
</dbReference>
<dbReference type="Gene3D" id="3.30.40.10">
    <property type="entry name" value="Zinc/RING finger domain, C3HC4 (zinc finger)"/>
    <property type="match status" value="2"/>
</dbReference>
<dbReference type="InterPro" id="IPR003347">
    <property type="entry name" value="JmjC_dom"/>
</dbReference>
<dbReference type="Gene3D" id="1.10.150.60">
    <property type="entry name" value="ARID DNA-binding domain"/>
    <property type="match status" value="1"/>
</dbReference>
<keyword evidence="10" id="KW-0223">Dioxygenase</keyword>
<keyword evidence="9" id="KW-0156">Chromatin regulator</keyword>
<feature type="domain" description="ARID" evidence="18">
    <location>
        <begin position="81"/>
        <end position="171"/>
    </location>
</feature>
<evidence type="ECO:0000256" key="3">
    <source>
        <dbReference type="ARBA" id="ARBA00006801"/>
    </source>
</evidence>
<dbReference type="InterPro" id="IPR013637">
    <property type="entry name" value="Lys_sp_deMease-like_dom"/>
</dbReference>
<dbReference type="CDD" id="cd15606">
    <property type="entry name" value="PHD2_KDM5A"/>
    <property type="match status" value="1"/>
</dbReference>
<dbReference type="Pfam" id="PF02928">
    <property type="entry name" value="zf-C5HC2"/>
    <property type="match status" value="1"/>
</dbReference>
<feature type="compositionally biased region" description="Polar residues" evidence="16">
    <location>
        <begin position="1470"/>
        <end position="1481"/>
    </location>
</feature>
<dbReference type="PANTHER" id="PTHR10694">
    <property type="entry name" value="LYSINE-SPECIFIC DEMETHYLASE"/>
    <property type="match status" value="1"/>
</dbReference>
<dbReference type="FunFam" id="1.10.150.60:FF:000016">
    <property type="entry name" value="Putative Lysine-specific demethylase 5B"/>
    <property type="match status" value="1"/>
</dbReference>
<keyword evidence="8" id="KW-0862">Zinc</keyword>
<evidence type="ECO:0000256" key="16">
    <source>
        <dbReference type="SAM" id="MobiDB-lite"/>
    </source>
</evidence>
<feature type="compositionally biased region" description="Polar residues" evidence="16">
    <location>
        <begin position="1374"/>
        <end position="1387"/>
    </location>
</feature>
<feature type="domain" description="JmjC" evidence="20">
    <location>
        <begin position="485"/>
        <end position="651"/>
    </location>
</feature>
<dbReference type="SUPFAM" id="SSF46774">
    <property type="entry name" value="ARID-like"/>
    <property type="match status" value="1"/>
</dbReference>
<evidence type="ECO:0000313" key="22">
    <source>
        <dbReference type="Proteomes" id="UP001249851"/>
    </source>
</evidence>
<dbReference type="SUPFAM" id="SSF57903">
    <property type="entry name" value="FYVE/PHD zinc finger"/>
    <property type="match status" value="3"/>
</dbReference>
<feature type="region of interest" description="Disordered" evidence="16">
    <location>
        <begin position="174"/>
        <end position="212"/>
    </location>
</feature>
<dbReference type="PROSITE" id="PS51184">
    <property type="entry name" value="JMJC"/>
    <property type="match status" value="1"/>
</dbReference>
<dbReference type="CDD" id="cd15610">
    <property type="entry name" value="PHD3_KDM5A_like"/>
    <property type="match status" value="1"/>
</dbReference>
<dbReference type="PROSITE" id="PS51183">
    <property type="entry name" value="JMJN"/>
    <property type="match status" value="1"/>
</dbReference>
<evidence type="ECO:0000256" key="1">
    <source>
        <dbReference type="ARBA" id="ARBA00001954"/>
    </source>
</evidence>
<comment type="caution">
    <text evidence="21">The sequence shown here is derived from an EMBL/GenBank/DDBJ whole genome shotgun (WGS) entry which is preliminary data.</text>
</comment>
<evidence type="ECO:0000256" key="5">
    <source>
        <dbReference type="ARBA" id="ARBA00022723"/>
    </source>
</evidence>
<dbReference type="Pfam" id="PF01388">
    <property type="entry name" value="ARID"/>
    <property type="match status" value="1"/>
</dbReference>
<reference evidence="21" key="2">
    <citation type="journal article" date="2023" name="Science">
        <title>Genomic signatures of disease resistance in endangered staghorn corals.</title>
        <authorList>
            <person name="Vollmer S.V."/>
            <person name="Selwyn J.D."/>
            <person name="Despard B.A."/>
            <person name="Roesel C.L."/>
        </authorList>
    </citation>
    <scope>NUCLEOTIDE SEQUENCE</scope>
    <source>
        <strain evidence="21">K2</strain>
    </source>
</reference>
<feature type="compositionally biased region" description="Basic and acidic residues" evidence="16">
    <location>
        <begin position="1389"/>
        <end position="1399"/>
    </location>
</feature>
<dbReference type="InterPro" id="IPR047970">
    <property type="entry name" value="KDM5A_PHD2"/>
</dbReference>
<dbReference type="GO" id="GO:0005634">
    <property type="term" value="C:nucleus"/>
    <property type="evidence" value="ECO:0007669"/>
    <property type="project" value="UniProtKB-SubCell"/>
</dbReference>
<sequence>MEDEEEEFIFNPPPEAPVFEPTEEEFQDPLAYIAKIRPYAERTGICKIRPPPEWQPPFSVDVENFRFTPRVQRLNELEARTRVKLNFLDSLAKFWELQGTTFKIPTVERKSLDLFRLHKTVCEEGGFEYITRKKKWSIVARKMGYQVGKSAPSLLRMNYERYLYPYDIFQAGAFTGDPPPQNSETKRQDKDKDYVPHCSPNTNYQMSRRSKKTGADELGAVDFENNPELKRLQFLAPGPKMAGLTKGTLPTKKDQLKVKQELGGIPMKVNSEPQRYSEPSPRKTMLHESENLLTCPSKQKRQRQNVKLERLMPLKEHEFTRRRPMRRASRKNYFPDTLIVPDEYLCQVCSKGDSEESMLLCDGCDDSYHTYCLIPPLSSVPRGDWRCPRCVAEECNKPIEAFGFEQAKREYTLQSFGEMADSFKREYFKIPPQQVPTEVVEREFWRLVSTMDEDVTVEYGADLHTATHGSGFPRHYNAVTSEEEFYAKSGWNLNNLANLERSVLSHISADISGMKVPWIYVGMCFSSFCWHNEDHWSYSINYMHWGEPKTWYGVPGDCAVAFEQAMKESAPELFEAQPDLLHQLVTIINPNALTSKSVPVVRTNQYAGEFVVTFPRAYHAGFNHGLNLAEAVNFATADWLPIGRLCIDHYREMGRNPVFSHEELVCKMAADPDGLDLDLAKAVYDEMVAIVEREANRRHILKRMGIPEFERGEAFELLPDDERQCLACKTTCFLSAVQCSCSPGKLVCLDCVSDLCSCDSSEKSLRYRYTLQELPSMLLRLKRRADSFDNWATEVKRALDPSDHKVDVSELKQLVNTAEQSQFPDCDLFQQLKAAVAEAERCASVALQLVSRKHRTRPQNGAEAVSMTLLSLDELQGFMQQLQNLPCVVREAELVQELMTRVESFQCEAQKVIQRSNTDVTRLQQLLDNGHSLDVDLPEIPKLKQELRLAKWLEQVNATLANTEEVSFDTLQELLETGNSLPQKTVIDKAVGELRALVALGERWEEKAKLCLHARPRHVMATIETIIQEASRVPLYLPNVSALKEALRKAREWSEKVDQVQNDDYYPYLDVLESLVMRGRPIPVRLEQLPQMESQVAAARAWRDRAARTFLKKNSTASLLEILSPRKDVGLYKGCPKPRKKREKEKEKDKEKEVIIDLVALDEYIGRDPALQVAEFQETERKEIEAMRQLREVNVQRQKEEDSKRKLGESLDGQYCLCRRGPDGFMLQCELCKEWYHGSCVPLPRTQGGKAMSKSLAALEAAKELKYLCPLCFRSRRPRLETIISLLVSLQKLPVRLPEGEALQFLTERVMHWQDRARQYLANEDVASLLTAVSRTSTSWPQGVSAENLSASAALLRLAQGGPQDEASEKPASSDVSVTDESNTSSMGERPKLSEEKRGKAEALMMEGDLLEVSLDESEQLWKVLLSQKNREEQETQIFEAKADKEKVKRKRKKKVEGDKEKEKPAKRPSNGSLNIANGTETEIPKKRKRKEKEKIIKVKKEEIVDVEDDDDDDDDDDDEICAATSCTRPQGDEVGWVQCDVCEKWYHLACVGLSPEKAEAMDSYSCKTCLGEGSSTNSAATTPVPASPESDNIDVGGTTPSATSPSCLVDIESTDVVHQQGKAVTDTLPASLVLSSAEMSSKVNTIDLCSDNEDMDGDVEARTIEISNL</sequence>
<proteinExistence type="inferred from homology"/>
<dbReference type="Pfam" id="PF02373">
    <property type="entry name" value="JmjC"/>
    <property type="match status" value="1"/>
</dbReference>
<evidence type="ECO:0000256" key="7">
    <source>
        <dbReference type="ARBA" id="ARBA00022771"/>
    </source>
</evidence>
<evidence type="ECO:0000256" key="14">
    <source>
        <dbReference type="ARBA" id="ARBA00048734"/>
    </source>
</evidence>
<comment type="similarity">
    <text evidence="3">Belongs to the JARID1 histone demethylase family.</text>
</comment>
<dbReference type="GO" id="GO:0003677">
    <property type="term" value="F:DNA binding"/>
    <property type="evidence" value="ECO:0007669"/>
    <property type="project" value="InterPro"/>
</dbReference>
<evidence type="ECO:0000259" key="17">
    <source>
        <dbReference type="PROSITE" id="PS50016"/>
    </source>
</evidence>
<comment type="cofactor">
    <cofactor evidence="1">
        <name>Fe(2+)</name>
        <dbReference type="ChEBI" id="CHEBI:29033"/>
    </cofactor>
</comment>